<organism evidence="7 8">
    <name type="scientific">Mangrovimicrobium sediminis</name>
    <dbReference type="NCBI Taxonomy" id="2562682"/>
    <lineage>
        <taxon>Bacteria</taxon>
        <taxon>Pseudomonadati</taxon>
        <taxon>Pseudomonadota</taxon>
        <taxon>Gammaproteobacteria</taxon>
        <taxon>Cellvibrionales</taxon>
        <taxon>Halieaceae</taxon>
        <taxon>Mangrovimicrobium</taxon>
    </lineage>
</organism>
<evidence type="ECO:0000313" key="7">
    <source>
        <dbReference type="EMBL" id="TGD72734.1"/>
    </source>
</evidence>
<proteinExistence type="inferred from homology"/>
<dbReference type="Proteomes" id="UP000298050">
    <property type="component" value="Unassembled WGS sequence"/>
</dbReference>
<comment type="similarity">
    <text evidence="2">Belongs to the UPF0382 family.</text>
</comment>
<keyword evidence="3 6" id="KW-0812">Transmembrane</keyword>
<evidence type="ECO:0000256" key="2">
    <source>
        <dbReference type="ARBA" id="ARBA00009694"/>
    </source>
</evidence>
<dbReference type="AlphaFoldDB" id="A0A4Z0LZZ2"/>
<keyword evidence="8" id="KW-1185">Reference proteome</keyword>
<feature type="transmembrane region" description="Helical" evidence="6">
    <location>
        <begin position="7"/>
        <end position="28"/>
    </location>
</feature>
<evidence type="ECO:0000313" key="8">
    <source>
        <dbReference type="Proteomes" id="UP000298050"/>
    </source>
</evidence>
<accession>A0A4Z0LZZ2</accession>
<feature type="transmembrane region" description="Helical" evidence="6">
    <location>
        <begin position="100"/>
        <end position="124"/>
    </location>
</feature>
<sequence length="128" mass="13687">MPPMAKLFITLASLSGMFAVIVGAFGAHGLRDRLDPYYMAIYQTGVQYHFYHALALLAVGIIALHQPQTALLKSAGWLFLLGTVIFSGSLYLLAMTGVKWLGAVTPLGGLAFIAGWGCLAAVGWKMLN</sequence>
<evidence type="ECO:0000256" key="4">
    <source>
        <dbReference type="ARBA" id="ARBA00022989"/>
    </source>
</evidence>
<dbReference type="OrthoDB" id="9802121at2"/>
<feature type="transmembrane region" description="Helical" evidence="6">
    <location>
        <begin position="48"/>
        <end position="65"/>
    </location>
</feature>
<name>A0A4Z0LZZ2_9GAMM</name>
<keyword evidence="5 6" id="KW-0472">Membrane</keyword>
<dbReference type="PANTHER" id="PTHR43461:SF1">
    <property type="entry name" value="TRANSMEMBRANE PROTEIN 256"/>
    <property type="match status" value="1"/>
</dbReference>
<dbReference type="PANTHER" id="PTHR43461">
    <property type="entry name" value="TRANSMEMBRANE PROTEIN 256"/>
    <property type="match status" value="1"/>
</dbReference>
<dbReference type="Pfam" id="PF04241">
    <property type="entry name" value="DUF423"/>
    <property type="match status" value="1"/>
</dbReference>
<evidence type="ECO:0000256" key="5">
    <source>
        <dbReference type="ARBA" id="ARBA00023136"/>
    </source>
</evidence>
<evidence type="ECO:0000256" key="6">
    <source>
        <dbReference type="SAM" id="Phobius"/>
    </source>
</evidence>
<evidence type="ECO:0000256" key="3">
    <source>
        <dbReference type="ARBA" id="ARBA00022692"/>
    </source>
</evidence>
<dbReference type="EMBL" id="SRLE01000009">
    <property type="protein sequence ID" value="TGD72734.1"/>
    <property type="molecule type" value="Genomic_DNA"/>
</dbReference>
<keyword evidence="4 6" id="KW-1133">Transmembrane helix</keyword>
<protein>
    <submittedName>
        <fullName evidence="7">DUF423 domain-containing protein</fullName>
    </submittedName>
</protein>
<evidence type="ECO:0000256" key="1">
    <source>
        <dbReference type="ARBA" id="ARBA00004141"/>
    </source>
</evidence>
<dbReference type="InterPro" id="IPR006696">
    <property type="entry name" value="DUF423"/>
</dbReference>
<gene>
    <name evidence="7" type="ORF">E4634_14545</name>
</gene>
<reference evidence="7 8" key="1">
    <citation type="submission" date="2019-04" db="EMBL/GenBank/DDBJ databases">
        <title>Taxonomy of novel Haliea sp. from mangrove soil of West Coast of India.</title>
        <authorList>
            <person name="Verma A."/>
            <person name="Kumar P."/>
            <person name="Krishnamurthi S."/>
        </authorList>
    </citation>
    <scope>NUCLEOTIDE SEQUENCE [LARGE SCALE GENOMIC DNA]</scope>
    <source>
        <strain evidence="7 8">SAOS-164</strain>
    </source>
</reference>
<dbReference type="GO" id="GO:0005886">
    <property type="term" value="C:plasma membrane"/>
    <property type="evidence" value="ECO:0007669"/>
    <property type="project" value="TreeGrafter"/>
</dbReference>
<comment type="caution">
    <text evidence="7">The sequence shown here is derived from an EMBL/GenBank/DDBJ whole genome shotgun (WGS) entry which is preliminary data.</text>
</comment>
<feature type="transmembrane region" description="Helical" evidence="6">
    <location>
        <begin position="77"/>
        <end position="94"/>
    </location>
</feature>
<comment type="subcellular location">
    <subcellularLocation>
        <location evidence="1">Membrane</location>
        <topology evidence="1">Multi-pass membrane protein</topology>
    </subcellularLocation>
</comment>